<evidence type="ECO:0000256" key="3">
    <source>
        <dbReference type="ARBA" id="ARBA00019015"/>
    </source>
</evidence>
<dbReference type="InterPro" id="IPR001444">
    <property type="entry name" value="Flag_bb_rod_N"/>
</dbReference>
<dbReference type="RefSeq" id="WP_354009592.1">
    <property type="nucleotide sequence ID" value="NZ_JBEWTA010000001.1"/>
</dbReference>
<keyword evidence="11" id="KW-1185">Reference proteome</keyword>
<evidence type="ECO:0000259" key="8">
    <source>
        <dbReference type="Pfam" id="PF07559"/>
    </source>
</evidence>
<feature type="domain" description="Flagellar hook protein FlgE/F/G-like D1" evidence="9">
    <location>
        <begin position="75"/>
        <end position="124"/>
    </location>
</feature>
<comment type="function">
    <text evidence="5">A flexible structure which links the flagellar filament to the drive apparatus in the basal body.</text>
</comment>
<dbReference type="NCBIfam" id="TIGR03506">
    <property type="entry name" value="FlgEFG_subfam"/>
    <property type="match status" value="1"/>
</dbReference>
<reference evidence="10 11" key="1">
    <citation type="submission" date="2024-06" db="EMBL/GenBank/DDBJ databases">
        <title>Genomic Encyclopedia of Type Strains, Phase V (KMG-V): Genome sequencing to study the core and pangenomes of soil and plant-associated prokaryotes.</title>
        <authorList>
            <person name="Whitman W."/>
        </authorList>
    </citation>
    <scope>NUCLEOTIDE SEQUENCE [LARGE SCALE GENOMIC DNA]</scope>
    <source>
        <strain evidence="10 11">NE40</strain>
    </source>
</reference>
<dbReference type="Gene3D" id="2.60.98.20">
    <property type="entry name" value="Flagellar hook protein FlgE"/>
    <property type="match status" value="1"/>
</dbReference>
<dbReference type="InterPro" id="IPR037058">
    <property type="entry name" value="Falgellar_hook_FlgE_sf"/>
</dbReference>
<dbReference type="InterPro" id="IPR019776">
    <property type="entry name" value="Flagellar_basal_body_rod_CS"/>
</dbReference>
<feature type="domain" description="Flagellar hook protein FlgE D2" evidence="8">
    <location>
        <begin position="154"/>
        <end position="265"/>
    </location>
</feature>
<dbReference type="PANTHER" id="PTHR30435">
    <property type="entry name" value="FLAGELLAR PROTEIN"/>
    <property type="match status" value="1"/>
</dbReference>
<feature type="domain" description="Flagellar basal body rod protein N-terminal" evidence="6">
    <location>
        <begin position="3"/>
        <end position="33"/>
    </location>
</feature>
<name>A0ABV2SBK6_9GAMM</name>
<keyword evidence="10" id="KW-0282">Flagellum</keyword>
<evidence type="ECO:0000259" key="7">
    <source>
        <dbReference type="Pfam" id="PF06429"/>
    </source>
</evidence>
<dbReference type="Pfam" id="PF07559">
    <property type="entry name" value="FlgE_D2"/>
    <property type="match status" value="1"/>
</dbReference>
<evidence type="ECO:0000313" key="10">
    <source>
        <dbReference type="EMBL" id="MET4755138.1"/>
    </source>
</evidence>
<protein>
    <recommendedName>
        <fullName evidence="3 5">Flagellar hook protein FlgE</fullName>
    </recommendedName>
</protein>
<comment type="subcellular location">
    <subcellularLocation>
        <location evidence="1 5">Bacterial flagellum basal body</location>
    </subcellularLocation>
</comment>
<evidence type="ECO:0000259" key="6">
    <source>
        <dbReference type="Pfam" id="PF00460"/>
    </source>
</evidence>
<dbReference type="InterPro" id="IPR020013">
    <property type="entry name" value="Flagellar_FlgE/F/G"/>
</dbReference>
<sequence length="384" mass="40414">MSMNTGVSGLNAASESLNTISNNIANANTTGYKSMDAQFADVYSSTGGGGVYVAAVETNFAQGDLLYTTSATDLAIEGDGFFIMEDANGQQYYTRAGNFSTDKDGYLVNHQGQKLMGFAVDENGNVIEGQLVELAVDTADQGAQATNQVDLTANLDARAEVPGVDFDPENPESYNSTTTTTVYDSLGNEQQLTAYYVKNEADGEWTVHYEMDGEPVGEPQTMQFDENGQLVSEGTITVEGIDINVSSFSQYASDFSVTTNTQDGYGPGSFLGITISDEGAIVATYSNGQSRIQGYVALASFPNNGGLAAAGNTSWTETPESGDAIIGLPGSGSRGTLTGSALENSNVNMSGELVDMIVAQSAYQANTKTISTANENTRYLLNAF</sequence>
<evidence type="ECO:0000259" key="9">
    <source>
        <dbReference type="Pfam" id="PF22692"/>
    </source>
</evidence>
<dbReference type="SUPFAM" id="SSF117143">
    <property type="entry name" value="Flagellar hook protein flgE"/>
    <property type="match status" value="1"/>
</dbReference>
<feature type="domain" description="Flagellar basal-body/hook protein C-terminal" evidence="7">
    <location>
        <begin position="340"/>
        <end position="382"/>
    </location>
</feature>
<dbReference type="Pfam" id="PF22692">
    <property type="entry name" value="LlgE_F_G_D1"/>
    <property type="match status" value="1"/>
</dbReference>
<evidence type="ECO:0000256" key="4">
    <source>
        <dbReference type="ARBA" id="ARBA00023143"/>
    </source>
</evidence>
<comment type="similarity">
    <text evidence="2 5">Belongs to the flagella basal body rod proteins family.</text>
</comment>
<dbReference type="NCBIfam" id="NF004238">
    <property type="entry name" value="PRK05682.1-1"/>
    <property type="match status" value="1"/>
</dbReference>
<gene>
    <name evidence="10" type="ORF">V5J35_000330</name>
</gene>
<dbReference type="Pfam" id="PF00460">
    <property type="entry name" value="Flg_bb_rod"/>
    <property type="match status" value="1"/>
</dbReference>
<dbReference type="PANTHER" id="PTHR30435:SF1">
    <property type="entry name" value="FLAGELLAR HOOK PROTEIN FLGE"/>
    <property type="match status" value="1"/>
</dbReference>
<accession>A0ABV2SBK6</accession>
<comment type="caution">
    <text evidence="10">The sequence shown here is derived from an EMBL/GenBank/DDBJ whole genome shotgun (WGS) entry which is preliminary data.</text>
</comment>
<dbReference type="EMBL" id="JBEWTB010000002">
    <property type="protein sequence ID" value="MET4755138.1"/>
    <property type="molecule type" value="Genomic_DNA"/>
</dbReference>
<proteinExistence type="inferred from homology"/>
<evidence type="ECO:0000313" key="11">
    <source>
        <dbReference type="Proteomes" id="UP001549366"/>
    </source>
</evidence>
<keyword evidence="10" id="KW-0969">Cilium</keyword>
<dbReference type="Proteomes" id="UP001549366">
    <property type="component" value="Unassembled WGS sequence"/>
</dbReference>
<organism evidence="10 11">
    <name type="scientific">Endozoicomonas lisbonensis</name>
    <dbReference type="NCBI Taxonomy" id="3120522"/>
    <lineage>
        <taxon>Bacteria</taxon>
        <taxon>Pseudomonadati</taxon>
        <taxon>Pseudomonadota</taxon>
        <taxon>Gammaproteobacteria</taxon>
        <taxon>Oceanospirillales</taxon>
        <taxon>Endozoicomonadaceae</taxon>
        <taxon>Endozoicomonas</taxon>
    </lineage>
</organism>
<keyword evidence="4 5" id="KW-0975">Bacterial flagellum</keyword>
<dbReference type="Pfam" id="PF06429">
    <property type="entry name" value="Flg_bbr_C"/>
    <property type="match status" value="1"/>
</dbReference>
<keyword evidence="10" id="KW-0966">Cell projection</keyword>
<evidence type="ECO:0000256" key="5">
    <source>
        <dbReference type="RuleBase" id="RU362116"/>
    </source>
</evidence>
<dbReference type="InterPro" id="IPR037925">
    <property type="entry name" value="FlgE/F/G-like"/>
</dbReference>
<dbReference type="InterPro" id="IPR053967">
    <property type="entry name" value="LlgE_F_G-like_D1"/>
</dbReference>
<dbReference type="PROSITE" id="PS00588">
    <property type="entry name" value="FLAGELLA_BB_ROD"/>
    <property type="match status" value="1"/>
</dbReference>
<dbReference type="InterPro" id="IPR010930">
    <property type="entry name" value="Flg_bb/hook_C_dom"/>
</dbReference>
<evidence type="ECO:0000256" key="2">
    <source>
        <dbReference type="ARBA" id="ARBA00009677"/>
    </source>
</evidence>
<dbReference type="InterPro" id="IPR011491">
    <property type="entry name" value="FlgE_D2"/>
</dbReference>
<evidence type="ECO:0000256" key="1">
    <source>
        <dbReference type="ARBA" id="ARBA00004117"/>
    </source>
</evidence>